<dbReference type="InterPro" id="IPR036259">
    <property type="entry name" value="MFS_trans_sf"/>
</dbReference>
<feature type="transmembrane region" description="Helical" evidence="7">
    <location>
        <begin position="20"/>
        <end position="42"/>
    </location>
</feature>
<feature type="transmembrane region" description="Helical" evidence="7">
    <location>
        <begin position="88"/>
        <end position="105"/>
    </location>
</feature>
<evidence type="ECO:0000256" key="6">
    <source>
        <dbReference type="ARBA" id="ARBA00023136"/>
    </source>
</evidence>
<evidence type="ECO:0000256" key="1">
    <source>
        <dbReference type="ARBA" id="ARBA00004651"/>
    </source>
</evidence>
<evidence type="ECO:0000256" key="2">
    <source>
        <dbReference type="ARBA" id="ARBA00022448"/>
    </source>
</evidence>
<sequence length="419" mass="43162">MTDVRTRPLLLRNADFAKVWTAQVAAQGAFRMLQVGLVWWIVSHVAAERRGLATGLLMVLGTLPAALLVPVVARVLARHASRDVLRRTTWVAACVAAALAAWAALGTVPLAAVYPVALALAVCQAFFDPCIPTSVTALVDAEDIENATAVTLATLSMAGLAGAFTAPLLVEHTGLAGLVLACAACYALSGTAAGLARFRPSEAPPTPASAPRQRRLRDILTGLPLLRSILLCLAAVNLFSTAVFVIFPLYTKSVLHADATTFALLEAGLGVGTLLGALSGKHLTGRATSVGAVCVTGFAVALALPGLVAHRPVVIGCLVVAGWCVGAVGVRFVALFQRAVPAADKPGFFAVMQAMIGATFPVASLVFGLLGDHLSPQTLCLIQAVGVLPAACALYALRGREHALTTAPPTRTALLEGKA</sequence>
<accession>A0A1Z1WEU3</accession>
<feature type="transmembrane region" description="Helical" evidence="7">
    <location>
        <begin position="259"/>
        <end position="278"/>
    </location>
</feature>
<keyword evidence="6 7" id="KW-0472">Membrane</keyword>
<protein>
    <recommendedName>
        <fullName evidence="10">MFS transporter</fullName>
    </recommendedName>
</protein>
<evidence type="ECO:0000256" key="5">
    <source>
        <dbReference type="ARBA" id="ARBA00022989"/>
    </source>
</evidence>
<keyword evidence="3" id="KW-1003">Cell membrane</keyword>
<dbReference type="EMBL" id="CP021748">
    <property type="protein sequence ID" value="ARX84961.1"/>
    <property type="molecule type" value="Genomic_DNA"/>
</dbReference>
<feature type="transmembrane region" description="Helical" evidence="7">
    <location>
        <begin position="54"/>
        <end position="76"/>
    </location>
</feature>
<evidence type="ECO:0000313" key="9">
    <source>
        <dbReference type="Proteomes" id="UP000195880"/>
    </source>
</evidence>
<dbReference type="SUPFAM" id="SSF103473">
    <property type="entry name" value="MFS general substrate transporter"/>
    <property type="match status" value="1"/>
</dbReference>
<evidence type="ECO:0000313" key="8">
    <source>
        <dbReference type="EMBL" id="ARX84961.1"/>
    </source>
</evidence>
<proteinExistence type="predicted"/>
<feature type="transmembrane region" description="Helical" evidence="7">
    <location>
        <begin position="290"/>
        <end position="307"/>
    </location>
</feature>
<feature type="transmembrane region" description="Helical" evidence="7">
    <location>
        <begin position="376"/>
        <end position="397"/>
    </location>
</feature>
<evidence type="ECO:0008006" key="10">
    <source>
        <dbReference type="Google" id="ProtNLM"/>
    </source>
</evidence>
<gene>
    <name evidence="8" type="ORF">SMD44_04419</name>
</gene>
<dbReference type="PANTHER" id="PTHR23513">
    <property type="entry name" value="INTEGRAL MEMBRANE EFFLUX PROTEIN-RELATED"/>
    <property type="match status" value="1"/>
</dbReference>
<dbReference type="STRING" id="67267.GCA_000716675_04301"/>
<evidence type="ECO:0000256" key="4">
    <source>
        <dbReference type="ARBA" id="ARBA00022692"/>
    </source>
</evidence>
<dbReference type="CDD" id="cd06173">
    <property type="entry name" value="MFS_MefA_like"/>
    <property type="match status" value="1"/>
</dbReference>
<dbReference type="PANTHER" id="PTHR23513:SF6">
    <property type="entry name" value="MAJOR FACILITATOR SUPERFAMILY ASSOCIATED DOMAIN-CONTAINING PROTEIN"/>
    <property type="match status" value="1"/>
</dbReference>
<dbReference type="AlphaFoldDB" id="A0A1Z1WEU3"/>
<dbReference type="InterPro" id="IPR010290">
    <property type="entry name" value="TM_effector"/>
</dbReference>
<keyword evidence="4 7" id="KW-0812">Transmembrane</keyword>
<dbReference type="eggNOG" id="COG2814">
    <property type="taxonomic scope" value="Bacteria"/>
</dbReference>
<evidence type="ECO:0000256" key="7">
    <source>
        <dbReference type="SAM" id="Phobius"/>
    </source>
</evidence>
<organism evidence="8 9">
    <name type="scientific">Streptomyces alboflavus</name>
    <dbReference type="NCBI Taxonomy" id="67267"/>
    <lineage>
        <taxon>Bacteria</taxon>
        <taxon>Bacillati</taxon>
        <taxon>Actinomycetota</taxon>
        <taxon>Actinomycetes</taxon>
        <taxon>Kitasatosporales</taxon>
        <taxon>Streptomycetaceae</taxon>
        <taxon>Streptomyces</taxon>
    </lineage>
</organism>
<keyword evidence="9" id="KW-1185">Reference proteome</keyword>
<keyword evidence="2" id="KW-0813">Transport</keyword>
<dbReference type="GO" id="GO:0005886">
    <property type="term" value="C:plasma membrane"/>
    <property type="evidence" value="ECO:0007669"/>
    <property type="project" value="UniProtKB-SubCell"/>
</dbReference>
<name>A0A1Z1WEU3_9ACTN</name>
<dbReference type="KEGG" id="salf:SMD44_04419"/>
<feature type="transmembrane region" description="Helical" evidence="7">
    <location>
        <begin position="147"/>
        <end position="169"/>
    </location>
</feature>
<evidence type="ECO:0000256" key="3">
    <source>
        <dbReference type="ARBA" id="ARBA00022475"/>
    </source>
</evidence>
<dbReference type="Pfam" id="PF05977">
    <property type="entry name" value="MFS_3"/>
    <property type="match status" value="1"/>
</dbReference>
<dbReference type="RefSeq" id="WP_203348098.1">
    <property type="nucleotide sequence ID" value="NZ_CP021748.1"/>
</dbReference>
<reference evidence="8 9" key="1">
    <citation type="submission" date="2017-05" db="EMBL/GenBank/DDBJ databases">
        <title>Streptomyces alboflavus Genome sequencing and assembly.</title>
        <authorList>
            <person name="Wang Y."/>
            <person name="Du B."/>
            <person name="Ding Y."/>
            <person name="Liu H."/>
            <person name="Hou Q."/>
            <person name="Liu K."/>
            <person name="Wang C."/>
            <person name="Yao L."/>
        </authorList>
    </citation>
    <scope>NUCLEOTIDE SEQUENCE [LARGE SCALE GENOMIC DNA]</scope>
    <source>
        <strain evidence="8 9">MDJK44</strain>
    </source>
</reference>
<comment type="subcellular location">
    <subcellularLocation>
        <location evidence="1">Cell membrane</location>
        <topology evidence="1">Multi-pass membrane protein</topology>
    </subcellularLocation>
</comment>
<feature type="transmembrane region" description="Helical" evidence="7">
    <location>
        <begin position="219"/>
        <end position="247"/>
    </location>
</feature>
<dbReference type="Gene3D" id="1.20.1250.20">
    <property type="entry name" value="MFS general substrate transporter like domains"/>
    <property type="match status" value="2"/>
</dbReference>
<dbReference type="Proteomes" id="UP000195880">
    <property type="component" value="Chromosome"/>
</dbReference>
<keyword evidence="5 7" id="KW-1133">Transmembrane helix</keyword>
<feature type="transmembrane region" description="Helical" evidence="7">
    <location>
        <begin position="313"/>
        <end position="336"/>
    </location>
</feature>
<feature type="transmembrane region" description="Helical" evidence="7">
    <location>
        <begin position="348"/>
        <end position="370"/>
    </location>
</feature>
<feature type="transmembrane region" description="Helical" evidence="7">
    <location>
        <begin position="175"/>
        <end position="198"/>
    </location>
</feature>